<gene>
    <name evidence="1" type="ORF">BMWSH_1130</name>
</gene>
<proteinExistence type="predicted"/>
<dbReference type="KEGG" id="bmh:BMWSH_1130"/>
<evidence type="ECO:0000313" key="2">
    <source>
        <dbReference type="Proteomes" id="UP000001283"/>
    </source>
</evidence>
<organism evidence="1 2">
    <name type="scientific">Priestia megaterium (strain WSH-002)</name>
    <name type="common">Bacillus megaterium</name>
    <dbReference type="NCBI Taxonomy" id="1006007"/>
    <lineage>
        <taxon>Bacteria</taxon>
        <taxon>Bacillati</taxon>
        <taxon>Bacillota</taxon>
        <taxon>Bacilli</taxon>
        <taxon>Bacillales</taxon>
        <taxon>Bacillaceae</taxon>
        <taxon>Priestia</taxon>
    </lineage>
</organism>
<dbReference type="Proteomes" id="UP000001283">
    <property type="component" value="Chromosome"/>
</dbReference>
<dbReference type="EMBL" id="CP003017">
    <property type="protein sequence ID" value="AEN88014.1"/>
    <property type="molecule type" value="Genomic_DNA"/>
</dbReference>
<dbReference type="AlphaFoldDB" id="A0A8D4BML2"/>
<name>A0A8D4BML2_PRIMW</name>
<protein>
    <submittedName>
        <fullName evidence="1">Uncharacterized protein</fullName>
    </submittedName>
</protein>
<evidence type="ECO:0000313" key="1">
    <source>
        <dbReference type="EMBL" id="AEN88014.1"/>
    </source>
</evidence>
<accession>A0A8D4BML2</accession>
<reference evidence="1 2" key="1">
    <citation type="journal article" date="2011" name="J. Bacteriol.">
        <title>Complete genome sequence of the industrial strain Bacillus megaterium WSH-002.</title>
        <authorList>
            <person name="Liu L."/>
            <person name="Li Y."/>
            <person name="Zhang J."/>
            <person name="Zou W."/>
            <person name="Zhou Z."/>
            <person name="Liu J."/>
            <person name="Li X."/>
            <person name="Wang L."/>
            <person name="Chen J."/>
        </authorList>
    </citation>
    <scope>NUCLEOTIDE SEQUENCE [LARGE SCALE GENOMIC DNA]</scope>
    <source>
        <strain evidence="1 2">WSH-002</strain>
    </source>
</reference>
<sequence length="52" mass="5746">MACYIAVDFRARLRFPRAAGEPPRRLRSCGVSPIPLFPQESSPALQSTARSN</sequence>